<reference evidence="2 3" key="1">
    <citation type="submission" date="2019-06" db="EMBL/GenBank/DDBJ databases">
        <title>A complete genome sequence for Luteibacter pinisoli MAH-14.</title>
        <authorList>
            <person name="Baltrus D.A."/>
        </authorList>
    </citation>
    <scope>NUCLEOTIDE SEQUENCE [LARGE SCALE GENOMIC DNA]</scope>
    <source>
        <strain evidence="2 3">MAH-14</strain>
    </source>
</reference>
<dbReference type="EMBL" id="CP041046">
    <property type="protein sequence ID" value="QDE39223.1"/>
    <property type="molecule type" value="Genomic_DNA"/>
</dbReference>
<name>A0A4Y5Z479_9GAMM</name>
<dbReference type="KEGG" id="lpy:FIV34_08435"/>
<protein>
    <submittedName>
        <fullName evidence="2">SlyX family protein</fullName>
    </submittedName>
</protein>
<dbReference type="PANTHER" id="PTHR36508:SF1">
    <property type="entry name" value="PROTEIN SLYX"/>
    <property type="match status" value="1"/>
</dbReference>
<accession>A0A4Y5Z479</accession>
<keyword evidence="3" id="KW-1185">Reference proteome</keyword>
<dbReference type="PANTHER" id="PTHR36508">
    <property type="entry name" value="PROTEIN SLYX"/>
    <property type="match status" value="1"/>
</dbReference>
<proteinExistence type="predicted"/>
<evidence type="ECO:0000313" key="2">
    <source>
        <dbReference type="EMBL" id="QDE39223.1"/>
    </source>
</evidence>
<organism evidence="2 3">
    <name type="scientific">Luteibacter pinisoli</name>
    <dbReference type="NCBI Taxonomy" id="2589080"/>
    <lineage>
        <taxon>Bacteria</taxon>
        <taxon>Pseudomonadati</taxon>
        <taxon>Pseudomonadota</taxon>
        <taxon>Gammaproteobacteria</taxon>
        <taxon>Lysobacterales</taxon>
        <taxon>Rhodanobacteraceae</taxon>
        <taxon>Luteibacter</taxon>
    </lineage>
</organism>
<sequence>MGETDDRLMELEVRLAFIDDTVNGLSSADADIARRLDALERALREMRSDLSTLRAGSGSEPGIEPPPPHY</sequence>
<evidence type="ECO:0000256" key="1">
    <source>
        <dbReference type="SAM" id="MobiDB-lite"/>
    </source>
</evidence>
<dbReference type="RefSeq" id="WP_139981532.1">
    <property type="nucleotide sequence ID" value="NZ_CP041046.1"/>
</dbReference>
<dbReference type="AlphaFoldDB" id="A0A4Y5Z479"/>
<dbReference type="Proteomes" id="UP000316093">
    <property type="component" value="Chromosome"/>
</dbReference>
<dbReference type="InterPro" id="IPR007236">
    <property type="entry name" value="SlyX"/>
</dbReference>
<dbReference type="Gene3D" id="1.20.5.300">
    <property type="match status" value="1"/>
</dbReference>
<feature type="region of interest" description="Disordered" evidence="1">
    <location>
        <begin position="49"/>
        <end position="70"/>
    </location>
</feature>
<gene>
    <name evidence="2" type="ORF">FIV34_08435</name>
</gene>
<dbReference type="Pfam" id="PF04102">
    <property type="entry name" value="SlyX"/>
    <property type="match status" value="1"/>
</dbReference>
<evidence type="ECO:0000313" key="3">
    <source>
        <dbReference type="Proteomes" id="UP000316093"/>
    </source>
</evidence>